<reference evidence="2" key="1">
    <citation type="journal article" date="2019" name="Int. J. Syst. Evol. Microbiol.">
        <title>The Global Catalogue of Microorganisms (GCM) 10K type strain sequencing project: providing services to taxonomists for standard genome sequencing and annotation.</title>
        <authorList>
            <consortium name="The Broad Institute Genomics Platform"/>
            <consortium name="The Broad Institute Genome Sequencing Center for Infectious Disease"/>
            <person name="Wu L."/>
            <person name="Ma J."/>
        </authorList>
    </citation>
    <scope>NUCLEOTIDE SEQUENCE [LARGE SCALE GENOMIC DNA]</scope>
    <source>
        <strain evidence="2">JCM 6922</strain>
    </source>
</reference>
<protein>
    <recommendedName>
        <fullName evidence="3">Secreted protein</fullName>
    </recommendedName>
</protein>
<proteinExistence type="predicted"/>
<name>A0ABP5W442_9ACTN</name>
<evidence type="ECO:0000313" key="1">
    <source>
        <dbReference type="EMBL" id="GAA2419339.1"/>
    </source>
</evidence>
<organism evidence="1 2">
    <name type="scientific">Streptomyces glaucus</name>
    <dbReference type="NCBI Taxonomy" id="284029"/>
    <lineage>
        <taxon>Bacteria</taxon>
        <taxon>Bacillati</taxon>
        <taxon>Actinomycetota</taxon>
        <taxon>Actinomycetes</taxon>
        <taxon>Kitasatosporales</taxon>
        <taxon>Streptomycetaceae</taxon>
        <taxon>Streptomyces</taxon>
    </lineage>
</organism>
<accession>A0ABP5W442</accession>
<dbReference type="EMBL" id="BAAATK010000001">
    <property type="protein sequence ID" value="GAA2419339.1"/>
    <property type="molecule type" value="Genomic_DNA"/>
</dbReference>
<sequence length="78" mass="8302">MQGLPGARIAKPHPARGMGLRALWARRTGVRVAQPHRSRAGRLVPATGVGAAVAPRKKTWGTHAVLELENVTGPRRAP</sequence>
<keyword evidence="2" id="KW-1185">Reference proteome</keyword>
<gene>
    <name evidence="1" type="ORF">GCM10010421_00210</name>
</gene>
<evidence type="ECO:0008006" key="3">
    <source>
        <dbReference type="Google" id="ProtNLM"/>
    </source>
</evidence>
<evidence type="ECO:0000313" key="2">
    <source>
        <dbReference type="Proteomes" id="UP001500460"/>
    </source>
</evidence>
<dbReference type="Proteomes" id="UP001500460">
    <property type="component" value="Unassembled WGS sequence"/>
</dbReference>
<comment type="caution">
    <text evidence="1">The sequence shown here is derived from an EMBL/GenBank/DDBJ whole genome shotgun (WGS) entry which is preliminary data.</text>
</comment>